<evidence type="ECO:0000256" key="1">
    <source>
        <dbReference type="ARBA" id="ARBA00001916"/>
    </source>
</evidence>
<name>A0A9W8LKB2_9FUNG</name>
<dbReference type="InterPro" id="IPR000860">
    <property type="entry name" value="HemC"/>
</dbReference>
<dbReference type="PANTHER" id="PTHR11557:SF0">
    <property type="entry name" value="PORPHOBILINOGEN DEAMINASE"/>
    <property type="match status" value="1"/>
</dbReference>
<proteinExistence type="inferred from homology"/>
<dbReference type="HAMAP" id="MF_00260">
    <property type="entry name" value="Porphobil_deam"/>
    <property type="match status" value="1"/>
</dbReference>
<dbReference type="Pfam" id="PF01379">
    <property type="entry name" value="Porphobil_deam"/>
    <property type="match status" value="1"/>
</dbReference>
<dbReference type="FunFam" id="3.40.190.10:FF:000004">
    <property type="entry name" value="Porphobilinogen deaminase"/>
    <property type="match status" value="1"/>
</dbReference>
<evidence type="ECO:0000259" key="11">
    <source>
        <dbReference type="Pfam" id="PF01379"/>
    </source>
</evidence>
<dbReference type="EMBL" id="JANBUL010000045">
    <property type="protein sequence ID" value="KAJ2783533.1"/>
    <property type="molecule type" value="Genomic_DNA"/>
</dbReference>
<feature type="domain" description="Porphobilinogen deaminase C-terminal" evidence="12">
    <location>
        <begin position="233"/>
        <end position="312"/>
    </location>
</feature>
<keyword evidence="8" id="KW-0627">Porphyrin biosynthesis</keyword>
<evidence type="ECO:0000256" key="10">
    <source>
        <dbReference type="ARBA" id="ARBA00033064"/>
    </source>
</evidence>
<dbReference type="InterPro" id="IPR022419">
    <property type="entry name" value="Porphobilin_deaminase_cofac_BS"/>
</dbReference>
<evidence type="ECO:0000313" key="13">
    <source>
        <dbReference type="EMBL" id="KAJ2783533.1"/>
    </source>
</evidence>
<evidence type="ECO:0000313" key="14">
    <source>
        <dbReference type="Proteomes" id="UP001140217"/>
    </source>
</evidence>
<dbReference type="OrthoDB" id="564646at2759"/>
<evidence type="ECO:0000256" key="2">
    <source>
        <dbReference type="ARBA" id="ARBA00002869"/>
    </source>
</evidence>
<protein>
    <recommendedName>
        <fullName evidence="5">hydroxymethylbilane synthase</fullName>
        <ecNumber evidence="5">2.5.1.61</ecNumber>
    </recommendedName>
    <alternativeName>
        <fullName evidence="10">Hydroxymethylbilane synthase</fullName>
    </alternativeName>
    <alternativeName>
        <fullName evidence="9">Pre-uroporphyrinogen synthase</fullName>
    </alternativeName>
</protein>
<feature type="domain" description="Porphobilinogen deaminase N-terminal" evidence="11">
    <location>
        <begin position="10"/>
        <end position="219"/>
    </location>
</feature>
<comment type="pathway">
    <text evidence="3">Porphyrin-containing compound metabolism; protoporphyrin-IX biosynthesis; coproporphyrinogen-III from 5-aminolevulinate: step 2/4.</text>
</comment>
<dbReference type="PROSITE" id="PS00533">
    <property type="entry name" value="PORPHOBILINOGEN_DEAM"/>
    <property type="match status" value="1"/>
</dbReference>
<keyword evidence="6" id="KW-0808">Transferase</keyword>
<sequence length="331" mass="34776">MPQSEGADGLRVGTRGSKLALTQTQTVVAQLTAAHAGLAVATETVRTIGDKIQDVAMSKIGDKGLFTKELEAALAAGAVDAVVHSLKDMPTQLPAGMQLAAVTRREDPRDAVVMAARTRARRLEDLPAGSTVGTGSVRRVAQLRRQFPHLRFADIRGNIDTRLAKLDAGDSPFDALVLAAAGLRRLGLEARITCTLDETLYAVGQGALGIEARAGDARTAALVRCLDHRPTRLECLAERELMRVLEGGCSVPIGVLSAWAPGRLSLRAIVASPDGARAVEAEHSAALSPTEGDPDEADACARALGARVAATMRERGVDDILAAIKRPDLPI</sequence>
<dbReference type="PANTHER" id="PTHR11557">
    <property type="entry name" value="PORPHOBILINOGEN DEAMINASE"/>
    <property type="match status" value="1"/>
</dbReference>
<dbReference type="InterPro" id="IPR022417">
    <property type="entry name" value="Porphobilin_deaminase_N"/>
</dbReference>
<comment type="function">
    <text evidence="2">Tetrapolymerization of the monopyrrole PBG into the hydroxymethylbilane pre-uroporphyrinogen in several discrete steps.</text>
</comment>
<dbReference type="SUPFAM" id="SSF54782">
    <property type="entry name" value="Porphobilinogen deaminase (hydroxymethylbilane synthase), C-terminal domain"/>
    <property type="match status" value="1"/>
</dbReference>
<evidence type="ECO:0000259" key="12">
    <source>
        <dbReference type="Pfam" id="PF03900"/>
    </source>
</evidence>
<evidence type="ECO:0000256" key="4">
    <source>
        <dbReference type="ARBA" id="ARBA00005638"/>
    </source>
</evidence>
<comment type="similarity">
    <text evidence="4">Belongs to the HMBS family.</text>
</comment>
<evidence type="ECO:0000256" key="6">
    <source>
        <dbReference type="ARBA" id="ARBA00022679"/>
    </source>
</evidence>
<dbReference type="GO" id="GO:0006783">
    <property type="term" value="P:heme biosynthetic process"/>
    <property type="evidence" value="ECO:0007669"/>
    <property type="project" value="UniProtKB-KW"/>
</dbReference>
<dbReference type="Proteomes" id="UP001140217">
    <property type="component" value="Unassembled WGS sequence"/>
</dbReference>
<comment type="caution">
    <text evidence="13">The sequence shown here is derived from an EMBL/GenBank/DDBJ whole genome shotgun (WGS) entry which is preliminary data.</text>
</comment>
<reference evidence="13" key="1">
    <citation type="submission" date="2022-07" db="EMBL/GenBank/DDBJ databases">
        <title>Phylogenomic reconstructions and comparative analyses of Kickxellomycotina fungi.</title>
        <authorList>
            <person name="Reynolds N.K."/>
            <person name="Stajich J.E."/>
            <person name="Barry K."/>
            <person name="Grigoriev I.V."/>
            <person name="Crous P."/>
            <person name="Smith M.E."/>
        </authorList>
    </citation>
    <scope>NUCLEOTIDE SEQUENCE</scope>
    <source>
        <strain evidence="13">NBRC 105414</strain>
    </source>
</reference>
<evidence type="ECO:0000256" key="5">
    <source>
        <dbReference type="ARBA" id="ARBA00012655"/>
    </source>
</evidence>
<dbReference type="SUPFAM" id="SSF53850">
    <property type="entry name" value="Periplasmic binding protein-like II"/>
    <property type="match status" value="1"/>
</dbReference>
<dbReference type="PIRSF" id="PIRSF001438">
    <property type="entry name" value="4pyrrol_synth_OHMeBilane_synth"/>
    <property type="match status" value="1"/>
</dbReference>
<accession>A0A9W8LKB2</accession>
<dbReference type="GO" id="GO:0004418">
    <property type="term" value="F:hydroxymethylbilane synthase activity"/>
    <property type="evidence" value="ECO:0007669"/>
    <property type="project" value="UniProtKB-EC"/>
</dbReference>
<comment type="cofactor">
    <cofactor evidence="1">
        <name>dipyrromethane</name>
        <dbReference type="ChEBI" id="CHEBI:60342"/>
    </cofactor>
</comment>
<dbReference type="Gene3D" id="3.30.160.40">
    <property type="entry name" value="Porphobilinogen deaminase, C-terminal domain"/>
    <property type="match status" value="1"/>
</dbReference>
<organism evidence="13 14">
    <name type="scientific">Coemansia javaensis</name>
    <dbReference type="NCBI Taxonomy" id="2761396"/>
    <lineage>
        <taxon>Eukaryota</taxon>
        <taxon>Fungi</taxon>
        <taxon>Fungi incertae sedis</taxon>
        <taxon>Zoopagomycota</taxon>
        <taxon>Kickxellomycotina</taxon>
        <taxon>Kickxellomycetes</taxon>
        <taxon>Kickxellales</taxon>
        <taxon>Kickxellaceae</taxon>
        <taxon>Coemansia</taxon>
    </lineage>
</organism>
<keyword evidence="14" id="KW-1185">Reference proteome</keyword>
<dbReference type="FunFam" id="3.40.190.10:FF:000005">
    <property type="entry name" value="Porphobilinogen deaminase"/>
    <property type="match status" value="1"/>
</dbReference>
<dbReference type="PRINTS" id="PR00151">
    <property type="entry name" value="PORPHBDMNASE"/>
</dbReference>
<dbReference type="AlphaFoldDB" id="A0A9W8LKB2"/>
<dbReference type="InterPro" id="IPR022418">
    <property type="entry name" value="Porphobilinogen_deaminase_C"/>
</dbReference>
<dbReference type="NCBIfam" id="TIGR00212">
    <property type="entry name" value="hemC"/>
    <property type="match status" value="1"/>
</dbReference>
<dbReference type="Gene3D" id="3.40.190.10">
    <property type="entry name" value="Periplasmic binding protein-like II"/>
    <property type="match status" value="2"/>
</dbReference>
<keyword evidence="7" id="KW-0350">Heme biosynthesis</keyword>
<evidence type="ECO:0000256" key="3">
    <source>
        <dbReference type="ARBA" id="ARBA00004735"/>
    </source>
</evidence>
<evidence type="ECO:0000256" key="8">
    <source>
        <dbReference type="ARBA" id="ARBA00023244"/>
    </source>
</evidence>
<evidence type="ECO:0000256" key="9">
    <source>
        <dbReference type="ARBA" id="ARBA00030685"/>
    </source>
</evidence>
<gene>
    <name evidence="13" type="ORF">H4R18_001666</name>
</gene>
<evidence type="ECO:0000256" key="7">
    <source>
        <dbReference type="ARBA" id="ARBA00023133"/>
    </source>
</evidence>
<dbReference type="InterPro" id="IPR036803">
    <property type="entry name" value="Porphobilinogen_deaminase_C_sf"/>
</dbReference>
<dbReference type="Pfam" id="PF03900">
    <property type="entry name" value="Porphobil_deamC"/>
    <property type="match status" value="1"/>
</dbReference>
<dbReference type="EC" id="2.5.1.61" evidence="5"/>
<dbReference type="GO" id="GO:0005737">
    <property type="term" value="C:cytoplasm"/>
    <property type="evidence" value="ECO:0007669"/>
    <property type="project" value="TreeGrafter"/>
</dbReference>